<evidence type="ECO:0000259" key="2">
    <source>
        <dbReference type="Pfam" id="PF25367"/>
    </source>
</evidence>
<dbReference type="OrthoDB" id="272226at2759"/>
<feature type="region of interest" description="Disordered" evidence="1">
    <location>
        <begin position="809"/>
        <end position="849"/>
    </location>
</feature>
<dbReference type="AlphaFoldDB" id="A0A640KGR3"/>
<dbReference type="VEuPathDB" id="TriTrypDB:LtaPh_2202900"/>
<feature type="compositionally biased region" description="Polar residues" evidence="1">
    <location>
        <begin position="534"/>
        <end position="549"/>
    </location>
</feature>
<dbReference type="Pfam" id="PF25367">
    <property type="entry name" value="DUF7883"/>
    <property type="match status" value="1"/>
</dbReference>
<sequence>MRPVRTGALRSLACHYITLTSNDAIPTTTRDVVVGRAGRILGSLRLSTAGMPAMAPTRHPRALLLGCSTAQLRCSCHGEPLWMSYRFKCVKRASVDPTVDDQFITYLRSLLRSTGPMPISKLASMMDDENLERLGDTGGGLVQFFRRHPQTFAEVQLPGRVHVAMLSDAACPFRSSEHRTLGLRVIGLLTIAQHMTGTQVATSLGFSSSSPTVTELCKALRHWSLLSPIQLKRFLNQYDDVFWYHPLSLYVRLRSVKPCATTPTLSQSLPSPHALTSSHNTRFQLWLSRVLPSQYHVPVSYLMDAAATTKMSESLFGSEAPSLENMRQAFQQLPPKLVDVRAFGASPMAVFVRLLRPEPLLLQAGVRSYTLDAPPPESAASHHDPTLLGRRLTEALQKGAAADRLKHARLVKGLHMTHLRECVPADLVHEVEMFYGLVEGGDLRVSVLLLDRLRHMWEVQLDSCRVRPWAFLPESEQPSSLTLETSPVPRVMVHLQRIMADNGPQLPADLYEALPSDLQEALLRTYGPMKEADTSSNATTSPALPSSPETRVGAEVVSSFIQTHSLFFMKQGDHIYTPRLAAEELRQPTKADAAPLGERRRGEGACVEMPRGSASSVSRPANQGVEMSEVEVAQFLHDAIPVGQQIVVDGLRAALQREQRRRGLSGEKVRRLVRRDFFERNKRFFKLYEYFAYDKVVVGRAEDPPPPPNKLQPRITNIGQVIKFIALFSSQSASDGALTRALPREGRMILKTVGSVTDLAEQLPTWFVAQRDKNNFSSSLIRYIGPLAESEQPSAWALKPAPKGVLRRKVPNDPFADIGSEDLNGKPAGWNDEWNEDELDDDKTQAAGE</sequence>
<organism evidence="3 4">
    <name type="scientific">Leishmania tarentolae</name>
    <name type="common">Sauroleishmania tarentolae</name>
    <dbReference type="NCBI Taxonomy" id="5689"/>
    <lineage>
        <taxon>Eukaryota</taxon>
        <taxon>Discoba</taxon>
        <taxon>Euglenozoa</taxon>
        <taxon>Kinetoplastea</taxon>
        <taxon>Metakinetoplastina</taxon>
        <taxon>Trypanosomatida</taxon>
        <taxon>Trypanosomatidae</taxon>
        <taxon>Leishmaniinae</taxon>
        <taxon>Leishmania</taxon>
        <taxon>lizard Leishmania</taxon>
    </lineage>
</organism>
<dbReference type="EMBL" id="BLBS01000029">
    <property type="protein sequence ID" value="GET88498.1"/>
    <property type="molecule type" value="Genomic_DNA"/>
</dbReference>
<keyword evidence="4" id="KW-1185">Reference proteome</keyword>
<comment type="caution">
    <text evidence="3">The sequence shown here is derived from an EMBL/GenBank/DDBJ whole genome shotgun (WGS) entry which is preliminary data.</text>
</comment>
<evidence type="ECO:0000313" key="4">
    <source>
        <dbReference type="Proteomes" id="UP000419144"/>
    </source>
</evidence>
<evidence type="ECO:0000313" key="3">
    <source>
        <dbReference type="EMBL" id="GET88498.1"/>
    </source>
</evidence>
<name>A0A640KGR3_LEITA</name>
<gene>
    <name evidence="3" type="ORF">LtaPh_2202900</name>
</gene>
<dbReference type="Proteomes" id="UP000419144">
    <property type="component" value="Unassembled WGS sequence"/>
</dbReference>
<accession>A0A640KGR3</accession>
<protein>
    <recommendedName>
        <fullName evidence="2">DUF7883 domain-containing protein</fullName>
    </recommendedName>
</protein>
<dbReference type="InterPro" id="IPR057205">
    <property type="entry name" value="DUF7883"/>
</dbReference>
<reference evidence="3" key="1">
    <citation type="submission" date="2019-11" db="EMBL/GenBank/DDBJ databases">
        <title>Leishmania tarentolae CDS.</title>
        <authorList>
            <person name="Goto Y."/>
            <person name="Yamagishi J."/>
        </authorList>
    </citation>
    <scope>NUCLEOTIDE SEQUENCE [LARGE SCALE GENOMIC DNA]</scope>
    <source>
        <strain evidence="3">Parrot Tar II</strain>
    </source>
</reference>
<feature type="domain" description="DUF7883" evidence="2">
    <location>
        <begin position="383"/>
        <end position="480"/>
    </location>
</feature>
<proteinExistence type="predicted"/>
<evidence type="ECO:0000256" key="1">
    <source>
        <dbReference type="SAM" id="MobiDB-lite"/>
    </source>
</evidence>
<feature type="region of interest" description="Disordered" evidence="1">
    <location>
        <begin position="530"/>
        <end position="549"/>
    </location>
</feature>